<organism evidence="1 2">
    <name type="scientific">Leptospira levettii</name>
    <dbReference type="NCBI Taxonomy" id="2023178"/>
    <lineage>
        <taxon>Bacteria</taxon>
        <taxon>Pseudomonadati</taxon>
        <taxon>Spirochaetota</taxon>
        <taxon>Spirochaetia</taxon>
        <taxon>Leptospirales</taxon>
        <taxon>Leptospiraceae</taxon>
        <taxon>Leptospira</taxon>
    </lineage>
</organism>
<evidence type="ECO:0000313" key="1">
    <source>
        <dbReference type="EMBL" id="MCW7517248.1"/>
    </source>
</evidence>
<accession>A0AAW5VDT3</accession>
<comment type="caution">
    <text evidence="1">The sequence shown here is derived from an EMBL/GenBank/DDBJ whole genome shotgun (WGS) entry which is preliminary data.</text>
</comment>
<reference evidence="1" key="1">
    <citation type="submission" date="2022-06" db="EMBL/GenBank/DDBJ databases">
        <title>Leptospira isolates from biofilms formed at urban environments.</title>
        <authorList>
            <person name="Ribeiro P.S."/>
            <person name="Sousa T."/>
            <person name="Carvalho N."/>
            <person name="Aburjaile F."/>
            <person name="Neves F."/>
            <person name="Oliveira D."/>
            <person name="Blanco L."/>
            <person name="Lima J."/>
            <person name="Costa F."/>
            <person name="Brenig B."/>
            <person name="Soares S."/>
            <person name="Ramos R."/>
            <person name="Goes-Neto A."/>
            <person name="Matiuzzi M."/>
            <person name="Azevedo V."/>
            <person name="Ristow P."/>
        </authorList>
    </citation>
    <scope>NUCLEOTIDE SEQUENCE</scope>
    <source>
        <strain evidence="1">VSF7</strain>
    </source>
</reference>
<dbReference type="RefSeq" id="WP_265356583.1">
    <property type="nucleotide sequence ID" value="NZ_JAMQPS010000013.1"/>
</dbReference>
<name>A0AAW5VDT3_9LEPT</name>
<evidence type="ECO:0000313" key="2">
    <source>
        <dbReference type="Proteomes" id="UP001209694"/>
    </source>
</evidence>
<gene>
    <name evidence="1" type="ORF">ND810_18920</name>
</gene>
<dbReference type="Proteomes" id="UP001209694">
    <property type="component" value="Unassembled WGS sequence"/>
</dbReference>
<sequence>MLTIMRILVSSLIFLILNINCSNLNRLPNFLTLTRNTNKYTNNIDHNLKKYLISTNDLWISIDENNLQLKDLVDNEFKDTKYLLRKGELFEIIGAYPSIEKVELYLIYKPKAIHWVSAKFKKQKAMENFHIKPSYLEQSDLIYSKLLAAKYGGILIYENPDFKSKVLFKVNENENNWLWEIKPEFKNENPISFLSATEIKDRNFNKLGNWINISYKNINGYVFSSDVIPIAEHCSKIPIINNSKNFPKKESLINSYGDNIFYRYGLGDNLWGILIKGDKSYSFALTKTAYYCGERRKFHVVKIIDIKTFLSPNSMEFNATQEGGGIYCKNKEHLGTDMFIIYNEHIAKNDIKNTISIDTNTERIFELNSKKTSCEDICDKTDCD</sequence>
<proteinExistence type="predicted"/>
<dbReference type="AlphaFoldDB" id="A0AAW5VDT3"/>
<dbReference type="EMBL" id="JAMQQD010000016">
    <property type="protein sequence ID" value="MCW7517248.1"/>
    <property type="molecule type" value="Genomic_DNA"/>
</dbReference>
<evidence type="ECO:0008006" key="3">
    <source>
        <dbReference type="Google" id="ProtNLM"/>
    </source>
</evidence>
<protein>
    <recommendedName>
        <fullName evidence="3">SH3 domain-containing protein</fullName>
    </recommendedName>
</protein>